<dbReference type="CDD" id="cd00156">
    <property type="entry name" value="REC"/>
    <property type="match status" value="1"/>
</dbReference>
<protein>
    <submittedName>
        <fullName evidence="4">Response regulator</fullName>
    </submittedName>
</protein>
<evidence type="ECO:0000259" key="3">
    <source>
        <dbReference type="PROSITE" id="PS50110"/>
    </source>
</evidence>
<evidence type="ECO:0000256" key="1">
    <source>
        <dbReference type="ARBA" id="ARBA00022553"/>
    </source>
</evidence>
<dbReference type="Proteomes" id="UP000433577">
    <property type="component" value="Chromosome 4"/>
</dbReference>
<dbReference type="RefSeq" id="WP_158957255.1">
    <property type="nucleotide sequence ID" value="NZ_CP046916.1"/>
</dbReference>
<gene>
    <name evidence="4" type="ORF">FAZ98_30350</name>
</gene>
<dbReference type="PROSITE" id="PS50110">
    <property type="entry name" value="RESPONSE_REGULATORY"/>
    <property type="match status" value="1"/>
</dbReference>
<reference evidence="4 5" key="1">
    <citation type="submission" date="2019-12" db="EMBL/GenBank/DDBJ databases">
        <title>Paraburkholderia acidiphila 7Q-K02 sp. nov and Paraburkholderia acidisoli DHF22 sp. nov., two strains isolated from forest soil.</title>
        <authorList>
            <person name="Gao Z."/>
            <person name="Qiu L."/>
        </authorList>
    </citation>
    <scope>NUCLEOTIDE SEQUENCE [LARGE SCALE GENOMIC DNA]</scope>
    <source>
        <strain evidence="4 5">DHF22</strain>
    </source>
</reference>
<feature type="domain" description="Response regulatory" evidence="3">
    <location>
        <begin position="3"/>
        <end position="113"/>
    </location>
</feature>
<name>A0A7Z2GQP6_9BURK</name>
<dbReference type="OrthoDB" id="9800897at2"/>
<dbReference type="InterPro" id="IPR050595">
    <property type="entry name" value="Bact_response_regulator"/>
</dbReference>
<sequence>MTRILVVDDDSSTLAALASALAMWFEVVTASDGMAAWTLLHDTAVDGVIADLRMPGMSGGTLCEKIRDAPGLSALPVILVSGEYSPPAFVRYDRYFKKPVDVAQLAEAVQRLLHARPIRAMSTQSRGGSDPMPG</sequence>
<dbReference type="PANTHER" id="PTHR44591">
    <property type="entry name" value="STRESS RESPONSE REGULATOR PROTEIN 1"/>
    <property type="match status" value="1"/>
</dbReference>
<keyword evidence="5" id="KW-1185">Reference proteome</keyword>
<dbReference type="SUPFAM" id="SSF52172">
    <property type="entry name" value="CheY-like"/>
    <property type="match status" value="1"/>
</dbReference>
<dbReference type="Pfam" id="PF00072">
    <property type="entry name" value="Response_reg"/>
    <property type="match status" value="1"/>
</dbReference>
<evidence type="ECO:0000313" key="4">
    <source>
        <dbReference type="EMBL" id="QGZ66120.1"/>
    </source>
</evidence>
<feature type="modified residue" description="4-aspartylphosphate" evidence="2">
    <location>
        <position position="51"/>
    </location>
</feature>
<dbReference type="Gene3D" id="3.40.50.2300">
    <property type="match status" value="1"/>
</dbReference>
<keyword evidence="1 2" id="KW-0597">Phosphoprotein</keyword>
<dbReference type="SMART" id="SM00448">
    <property type="entry name" value="REC"/>
    <property type="match status" value="1"/>
</dbReference>
<dbReference type="InterPro" id="IPR001789">
    <property type="entry name" value="Sig_transdc_resp-reg_receiver"/>
</dbReference>
<accession>A0A7Z2GQP6</accession>
<evidence type="ECO:0000313" key="5">
    <source>
        <dbReference type="Proteomes" id="UP000433577"/>
    </source>
</evidence>
<organism evidence="4 5">
    <name type="scientific">Paraburkholderia acidisoli</name>
    <dbReference type="NCBI Taxonomy" id="2571748"/>
    <lineage>
        <taxon>Bacteria</taxon>
        <taxon>Pseudomonadati</taxon>
        <taxon>Pseudomonadota</taxon>
        <taxon>Betaproteobacteria</taxon>
        <taxon>Burkholderiales</taxon>
        <taxon>Burkholderiaceae</taxon>
        <taxon>Paraburkholderia</taxon>
    </lineage>
</organism>
<dbReference type="InterPro" id="IPR011006">
    <property type="entry name" value="CheY-like_superfamily"/>
</dbReference>
<dbReference type="KEGG" id="pacs:FAZ98_30350"/>
<dbReference type="AlphaFoldDB" id="A0A7Z2GQP6"/>
<dbReference type="PANTHER" id="PTHR44591:SF18">
    <property type="entry name" value="REGULATORY PROTEIN"/>
    <property type="match status" value="1"/>
</dbReference>
<dbReference type="EMBL" id="CP046916">
    <property type="protein sequence ID" value="QGZ66120.1"/>
    <property type="molecule type" value="Genomic_DNA"/>
</dbReference>
<evidence type="ECO:0000256" key="2">
    <source>
        <dbReference type="PROSITE-ProRule" id="PRU00169"/>
    </source>
</evidence>
<proteinExistence type="predicted"/>
<dbReference type="GO" id="GO:0000160">
    <property type="term" value="P:phosphorelay signal transduction system"/>
    <property type="evidence" value="ECO:0007669"/>
    <property type="project" value="InterPro"/>
</dbReference>